<keyword evidence="1" id="KW-0812">Transmembrane</keyword>
<organism evidence="2 3">
    <name type="scientific">Seohaeicola nanhaiensis</name>
    <dbReference type="NCBI Taxonomy" id="1387282"/>
    <lineage>
        <taxon>Bacteria</taxon>
        <taxon>Pseudomonadati</taxon>
        <taxon>Pseudomonadota</taxon>
        <taxon>Alphaproteobacteria</taxon>
        <taxon>Rhodobacterales</taxon>
        <taxon>Roseobacteraceae</taxon>
        <taxon>Seohaeicola</taxon>
    </lineage>
</organism>
<evidence type="ECO:0000313" key="2">
    <source>
        <dbReference type="EMBL" id="MFC4667651.1"/>
    </source>
</evidence>
<keyword evidence="3" id="KW-1185">Reference proteome</keyword>
<name>A0ABV9KDF6_9RHOB</name>
<dbReference type="RefSeq" id="WP_380715886.1">
    <property type="nucleotide sequence ID" value="NZ_JBHSGI010000002.1"/>
</dbReference>
<gene>
    <name evidence="2" type="ORF">ACFO5X_03730</name>
</gene>
<feature type="transmembrane region" description="Helical" evidence="1">
    <location>
        <begin position="35"/>
        <end position="58"/>
    </location>
</feature>
<sequence length="71" mass="7970">MRYWLTHLICALTILCLAGAALVAAFVLGYYTWPAFVISAVIGLALGLPLGWWITRLIKKDDPNWRARRPA</sequence>
<evidence type="ECO:0000256" key="1">
    <source>
        <dbReference type="SAM" id="Phobius"/>
    </source>
</evidence>
<evidence type="ECO:0008006" key="4">
    <source>
        <dbReference type="Google" id="ProtNLM"/>
    </source>
</evidence>
<protein>
    <recommendedName>
        <fullName evidence="4">CTP synthetase</fullName>
    </recommendedName>
</protein>
<reference evidence="3" key="1">
    <citation type="journal article" date="2019" name="Int. J. Syst. Evol. Microbiol.">
        <title>The Global Catalogue of Microorganisms (GCM) 10K type strain sequencing project: providing services to taxonomists for standard genome sequencing and annotation.</title>
        <authorList>
            <consortium name="The Broad Institute Genomics Platform"/>
            <consortium name="The Broad Institute Genome Sequencing Center for Infectious Disease"/>
            <person name="Wu L."/>
            <person name="Ma J."/>
        </authorList>
    </citation>
    <scope>NUCLEOTIDE SEQUENCE [LARGE SCALE GENOMIC DNA]</scope>
    <source>
        <strain evidence="3">CGMCC 4.7283</strain>
    </source>
</reference>
<keyword evidence="1" id="KW-1133">Transmembrane helix</keyword>
<proteinExistence type="predicted"/>
<keyword evidence="1" id="KW-0472">Membrane</keyword>
<dbReference type="EMBL" id="JBHSGI010000002">
    <property type="protein sequence ID" value="MFC4667651.1"/>
    <property type="molecule type" value="Genomic_DNA"/>
</dbReference>
<accession>A0ABV9KDF6</accession>
<evidence type="ECO:0000313" key="3">
    <source>
        <dbReference type="Proteomes" id="UP001595973"/>
    </source>
</evidence>
<dbReference type="Proteomes" id="UP001595973">
    <property type="component" value="Unassembled WGS sequence"/>
</dbReference>
<comment type="caution">
    <text evidence="2">The sequence shown here is derived from an EMBL/GenBank/DDBJ whole genome shotgun (WGS) entry which is preliminary data.</text>
</comment>